<evidence type="ECO:0000256" key="4">
    <source>
        <dbReference type="PROSITE-ProRule" id="PRU00742"/>
    </source>
</evidence>
<evidence type="ECO:0000256" key="2">
    <source>
        <dbReference type="ARBA" id="ARBA00022801"/>
    </source>
</evidence>
<dbReference type="GO" id="GO:0030145">
    <property type="term" value="F:manganese ion binding"/>
    <property type="evidence" value="ECO:0007669"/>
    <property type="project" value="TreeGrafter"/>
</dbReference>
<dbReference type="SUPFAM" id="SSF52768">
    <property type="entry name" value="Arginase/deacetylase"/>
    <property type="match status" value="1"/>
</dbReference>
<dbReference type="STRING" id="211114.SAMN04489726_6379"/>
<dbReference type="PANTHER" id="PTHR43782:SF3">
    <property type="entry name" value="ARGINASE"/>
    <property type="match status" value="1"/>
</dbReference>
<dbReference type="OrthoDB" id="7331788at2"/>
<dbReference type="AlphaFoldDB" id="A0A1H0AZP1"/>
<evidence type="ECO:0000313" key="5">
    <source>
        <dbReference type="EMBL" id="SDN38801.1"/>
    </source>
</evidence>
<evidence type="ECO:0000256" key="1">
    <source>
        <dbReference type="ARBA" id="ARBA00022723"/>
    </source>
</evidence>
<sequence length="298" mass="30630">MRTVAVLDAPSNLGLRPPKPGTVPGTAKAPGALRDAGLLSRLGAEDAGHLVAPRYDRADWQPGDGVFHAAQIAGYAGRLAARVGDLLGAGRFPVVLGGDCGILLGTGAAVRRHVRRAGLVYLDGHSDFRHPGNSEHVGAAAGEALALVTGRGQPDLSNVDGSGPIFADDSVVLMGIREDDEASEELADTEIMVRTAAEIQSAGAAPSAQWARERLDGLDGFWVHLDVDILDAAVMPAVDSPDPGGLEHSELAELLSGLTSAPNCLGMEVTVFDPDLDPDGALAEELAATLSAGLALRP</sequence>
<dbReference type="eggNOG" id="COG0010">
    <property type="taxonomic scope" value="Bacteria"/>
</dbReference>
<dbReference type="GO" id="GO:0004053">
    <property type="term" value="F:arginase activity"/>
    <property type="evidence" value="ECO:0007669"/>
    <property type="project" value="TreeGrafter"/>
</dbReference>
<keyword evidence="1" id="KW-0479">Metal-binding</keyword>
<keyword evidence="3" id="KW-0464">Manganese</keyword>
<dbReference type="Pfam" id="PF00491">
    <property type="entry name" value="Arginase"/>
    <property type="match status" value="1"/>
</dbReference>
<comment type="similarity">
    <text evidence="4">Belongs to the arginase family.</text>
</comment>
<dbReference type="InterPro" id="IPR006035">
    <property type="entry name" value="Ureohydrolase"/>
</dbReference>
<dbReference type="PRINTS" id="PR00116">
    <property type="entry name" value="ARGINASE"/>
</dbReference>
<proteinExistence type="inferred from homology"/>
<reference evidence="5 6" key="1">
    <citation type="submission" date="2016-10" db="EMBL/GenBank/DDBJ databases">
        <authorList>
            <person name="de Groot N.N."/>
        </authorList>
    </citation>
    <scope>NUCLEOTIDE SEQUENCE [LARGE SCALE GENOMIC DNA]</scope>
    <source>
        <strain evidence="5 6">DSM 44149</strain>
    </source>
</reference>
<dbReference type="Gene3D" id="3.40.800.10">
    <property type="entry name" value="Ureohydrolase domain"/>
    <property type="match status" value="1"/>
</dbReference>
<gene>
    <name evidence="5" type="ORF">SAMN04489726_6379</name>
</gene>
<keyword evidence="2" id="KW-0378">Hydrolase</keyword>
<dbReference type="PANTHER" id="PTHR43782">
    <property type="entry name" value="ARGINASE"/>
    <property type="match status" value="1"/>
</dbReference>
<evidence type="ECO:0000256" key="3">
    <source>
        <dbReference type="ARBA" id="ARBA00023211"/>
    </source>
</evidence>
<organism evidence="5 6">
    <name type="scientific">Allokutzneria albata</name>
    <name type="common">Kibdelosporangium albatum</name>
    <dbReference type="NCBI Taxonomy" id="211114"/>
    <lineage>
        <taxon>Bacteria</taxon>
        <taxon>Bacillati</taxon>
        <taxon>Actinomycetota</taxon>
        <taxon>Actinomycetes</taxon>
        <taxon>Pseudonocardiales</taxon>
        <taxon>Pseudonocardiaceae</taxon>
        <taxon>Allokutzneria</taxon>
    </lineage>
</organism>
<dbReference type="EMBL" id="LT629701">
    <property type="protein sequence ID" value="SDN38801.1"/>
    <property type="molecule type" value="Genomic_DNA"/>
</dbReference>
<protein>
    <submittedName>
        <fullName evidence="5">Arginase</fullName>
    </submittedName>
</protein>
<dbReference type="InterPro" id="IPR023696">
    <property type="entry name" value="Ureohydrolase_dom_sf"/>
</dbReference>
<keyword evidence="6" id="KW-1185">Reference proteome</keyword>
<accession>A0A1H0AZP1</accession>
<name>A0A1H0AZP1_ALLAB</name>
<dbReference type="Proteomes" id="UP000183376">
    <property type="component" value="Chromosome I"/>
</dbReference>
<dbReference type="RefSeq" id="WP_081899963.1">
    <property type="nucleotide sequence ID" value="NZ_JOEF01000001.1"/>
</dbReference>
<dbReference type="PROSITE" id="PS51409">
    <property type="entry name" value="ARGINASE_2"/>
    <property type="match status" value="1"/>
</dbReference>
<dbReference type="CDD" id="cd09999">
    <property type="entry name" value="Arginase-like_1"/>
    <property type="match status" value="1"/>
</dbReference>
<evidence type="ECO:0000313" key="6">
    <source>
        <dbReference type="Proteomes" id="UP000183376"/>
    </source>
</evidence>
<dbReference type="GO" id="GO:0005737">
    <property type="term" value="C:cytoplasm"/>
    <property type="evidence" value="ECO:0007669"/>
    <property type="project" value="TreeGrafter"/>
</dbReference>